<dbReference type="InterPro" id="IPR000504">
    <property type="entry name" value="RRM_dom"/>
</dbReference>
<dbReference type="CDD" id="cd12400">
    <property type="entry name" value="RRM_Nop6"/>
    <property type="match status" value="1"/>
</dbReference>
<dbReference type="GO" id="GO:0042274">
    <property type="term" value="P:ribosomal small subunit biogenesis"/>
    <property type="evidence" value="ECO:0007669"/>
    <property type="project" value="EnsemblFungi"/>
</dbReference>
<keyword evidence="6" id="KW-1185">Reference proteome</keyword>
<dbReference type="InterPro" id="IPR012677">
    <property type="entry name" value="Nucleotide-bd_a/b_plait_sf"/>
</dbReference>
<dbReference type="AlphaFoldDB" id="A0A1C7NBX6"/>
<dbReference type="GO" id="GO:0032040">
    <property type="term" value="C:small-subunit processome"/>
    <property type="evidence" value="ECO:0007669"/>
    <property type="project" value="EnsemblFungi"/>
</dbReference>
<protein>
    <recommendedName>
        <fullName evidence="4">RRM domain-containing protein</fullName>
    </recommendedName>
</protein>
<dbReference type="EMBL" id="LUGH01000462">
    <property type="protein sequence ID" value="OBZ84854.1"/>
    <property type="molecule type" value="Genomic_DNA"/>
</dbReference>
<name>A0A1C7NBX6_9FUNG</name>
<feature type="compositionally biased region" description="Basic and acidic residues" evidence="3">
    <location>
        <begin position="178"/>
        <end position="204"/>
    </location>
</feature>
<feature type="compositionally biased region" description="Basic and acidic residues" evidence="3">
    <location>
        <begin position="78"/>
        <end position="93"/>
    </location>
</feature>
<accession>A0A1C7NBX6</accession>
<organism evidence="5 6">
    <name type="scientific">Choanephora cucurbitarum</name>
    <dbReference type="NCBI Taxonomy" id="101091"/>
    <lineage>
        <taxon>Eukaryota</taxon>
        <taxon>Fungi</taxon>
        <taxon>Fungi incertae sedis</taxon>
        <taxon>Mucoromycota</taxon>
        <taxon>Mucoromycotina</taxon>
        <taxon>Mucoromycetes</taxon>
        <taxon>Mucorales</taxon>
        <taxon>Mucorineae</taxon>
        <taxon>Choanephoraceae</taxon>
        <taxon>Choanephoroideae</taxon>
        <taxon>Choanephora</taxon>
    </lineage>
</organism>
<keyword evidence="1 2" id="KW-0694">RNA-binding</keyword>
<dbReference type="GO" id="GO:0030515">
    <property type="term" value="F:snoRNA binding"/>
    <property type="evidence" value="ECO:0007669"/>
    <property type="project" value="EnsemblFungi"/>
</dbReference>
<dbReference type="Gene3D" id="3.30.70.330">
    <property type="match status" value="1"/>
</dbReference>
<dbReference type="InterPro" id="IPR035979">
    <property type="entry name" value="RBD_domain_sf"/>
</dbReference>
<feature type="compositionally biased region" description="Basic and acidic residues" evidence="3">
    <location>
        <begin position="1"/>
        <end position="13"/>
    </location>
</feature>
<dbReference type="Pfam" id="PF00076">
    <property type="entry name" value="RRM_1"/>
    <property type="match status" value="1"/>
</dbReference>
<dbReference type="Proteomes" id="UP000093000">
    <property type="component" value="Unassembled WGS sequence"/>
</dbReference>
<proteinExistence type="predicted"/>
<feature type="domain" description="RRM" evidence="4">
    <location>
        <begin position="95"/>
        <end position="172"/>
    </location>
</feature>
<evidence type="ECO:0000256" key="1">
    <source>
        <dbReference type="ARBA" id="ARBA00022884"/>
    </source>
</evidence>
<comment type="caution">
    <text evidence="5">The sequence shown here is derived from an EMBL/GenBank/DDBJ whole genome shotgun (WGS) entry which is preliminary data.</text>
</comment>
<dbReference type="InParanoid" id="A0A1C7NBX6"/>
<evidence type="ECO:0000313" key="6">
    <source>
        <dbReference type="Proteomes" id="UP000093000"/>
    </source>
</evidence>
<dbReference type="SUPFAM" id="SSF54928">
    <property type="entry name" value="RNA-binding domain, RBD"/>
    <property type="match status" value="1"/>
</dbReference>
<dbReference type="STRING" id="101091.A0A1C7NBX6"/>
<evidence type="ECO:0000313" key="5">
    <source>
        <dbReference type="EMBL" id="OBZ84854.1"/>
    </source>
</evidence>
<dbReference type="OrthoDB" id="439808at2759"/>
<sequence length="217" mass="24742">MAPEKKLTKKEQKALAFKKRAKKPQFTDDMAVPASDDTPAAEEVAEKTPKVEEEEKKKTNNKRKATSQAIEVPQEGSTGEKKNNKRSKKEDQNRYIIFVGNLPYTTTKEELEKHFESAGKIRSVRLLTAKATGKPKGFAFMEFENSKDLNKALAFHHTFFKKRQINVELTAGGGGNKSDARKEKLKTKNERLKEERTKKHEQLKQDNTQASSYKLDQ</sequence>
<dbReference type="GO" id="GO:0019843">
    <property type="term" value="F:rRNA binding"/>
    <property type="evidence" value="ECO:0007669"/>
    <property type="project" value="EnsemblFungi"/>
</dbReference>
<dbReference type="SMART" id="SM00360">
    <property type="entry name" value="RRM"/>
    <property type="match status" value="1"/>
</dbReference>
<evidence type="ECO:0000256" key="2">
    <source>
        <dbReference type="PROSITE-ProRule" id="PRU00176"/>
    </source>
</evidence>
<feature type="region of interest" description="Disordered" evidence="3">
    <location>
        <begin position="1"/>
        <end position="93"/>
    </location>
</feature>
<dbReference type="PANTHER" id="PTHR23236">
    <property type="entry name" value="EUKARYOTIC TRANSLATION INITIATION FACTOR 4B/4H"/>
    <property type="match status" value="1"/>
</dbReference>
<dbReference type="PROSITE" id="PS50102">
    <property type="entry name" value="RRM"/>
    <property type="match status" value="1"/>
</dbReference>
<evidence type="ECO:0000259" key="4">
    <source>
        <dbReference type="PROSITE" id="PS50102"/>
    </source>
</evidence>
<feature type="compositionally biased region" description="Polar residues" evidence="3">
    <location>
        <begin position="205"/>
        <end position="217"/>
    </location>
</feature>
<dbReference type="GO" id="GO:0030686">
    <property type="term" value="C:90S preribosome"/>
    <property type="evidence" value="ECO:0007669"/>
    <property type="project" value="EnsemblFungi"/>
</dbReference>
<feature type="region of interest" description="Disordered" evidence="3">
    <location>
        <begin position="170"/>
        <end position="217"/>
    </location>
</feature>
<dbReference type="FunFam" id="3.30.70.330:FF:000376">
    <property type="entry name" value="Putative RNA binding protein"/>
    <property type="match status" value="1"/>
</dbReference>
<gene>
    <name evidence="5" type="ORF">A0J61_07097</name>
</gene>
<reference evidence="5 6" key="1">
    <citation type="submission" date="2016-03" db="EMBL/GenBank/DDBJ databases">
        <title>Choanephora cucurbitarum.</title>
        <authorList>
            <person name="Min B."/>
            <person name="Park H."/>
            <person name="Park J.-H."/>
            <person name="Shin H.-D."/>
            <person name="Choi I.-G."/>
        </authorList>
    </citation>
    <scope>NUCLEOTIDE SEQUENCE [LARGE SCALE GENOMIC DNA]</scope>
    <source>
        <strain evidence="5 6">KUS-F28377</strain>
    </source>
</reference>
<feature type="compositionally biased region" description="Basic and acidic residues" evidence="3">
    <location>
        <begin position="44"/>
        <end position="58"/>
    </location>
</feature>
<evidence type="ECO:0000256" key="3">
    <source>
        <dbReference type="SAM" id="MobiDB-lite"/>
    </source>
</evidence>
<dbReference type="PANTHER" id="PTHR23236:SF51">
    <property type="entry name" value="NUCLEOLAR PROTEIN 6"/>
    <property type="match status" value="1"/>
</dbReference>
<dbReference type="InterPro" id="IPR034228">
    <property type="entry name" value="Nop6_RRM"/>
</dbReference>